<dbReference type="Proteomes" id="UP000315783">
    <property type="component" value="Unassembled WGS sequence"/>
</dbReference>
<comment type="caution">
    <text evidence="1">The sequence shown here is derived from an EMBL/GenBank/DDBJ whole genome shotgun (WGS) entry which is preliminary data.</text>
</comment>
<proteinExistence type="predicted"/>
<evidence type="ECO:0000313" key="2">
    <source>
        <dbReference type="Proteomes" id="UP000315783"/>
    </source>
</evidence>
<reference evidence="1 2" key="1">
    <citation type="journal article" date="2019" name="Appl. Microbiol. Biotechnol.">
        <title>Genome sequence of Isaria javanica and comparative genome analysis insights into family S53 peptidase evolution in fungal entomopathogens.</title>
        <authorList>
            <person name="Lin R."/>
            <person name="Zhang X."/>
            <person name="Xin B."/>
            <person name="Zou M."/>
            <person name="Gao Y."/>
            <person name="Qin F."/>
            <person name="Hu Q."/>
            <person name="Xie B."/>
            <person name="Cheng X."/>
        </authorList>
    </citation>
    <scope>NUCLEOTIDE SEQUENCE [LARGE SCALE GENOMIC DNA]</scope>
    <source>
        <strain evidence="1 2">IJ1G</strain>
    </source>
</reference>
<organism evidence="1 2">
    <name type="scientific">Cordyceps javanica</name>
    <dbReference type="NCBI Taxonomy" id="43265"/>
    <lineage>
        <taxon>Eukaryota</taxon>
        <taxon>Fungi</taxon>
        <taxon>Dikarya</taxon>
        <taxon>Ascomycota</taxon>
        <taxon>Pezizomycotina</taxon>
        <taxon>Sordariomycetes</taxon>
        <taxon>Hypocreomycetidae</taxon>
        <taxon>Hypocreales</taxon>
        <taxon>Cordycipitaceae</taxon>
        <taxon>Cordyceps</taxon>
    </lineage>
</organism>
<dbReference type="AlphaFoldDB" id="A0A545V6I2"/>
<accession>A0A545V6I2</accession>
<evidence type="ECO:0000313" key="1">
    <source>
        <dbReference type="EMBL" id="TQV97327.1"/>
    </source>
</evidence>
<sequence length="99" mass="10743">MLALIGNKLLTGQATQCMKKDTSSHTATCSILAATNLFIGREGTVKSAELSGTRIKAAPISHEQYYMQASVIDARYVRRLAVWPPRPLDGSQLPGLSLR</sequence>
<dbReference type="EMBL" id="SPUK01000005">
    <property type="protein sequence ID" value="TQV97327.1"/>
    <property type="molecule type" value="Genomic_DNA"/>
</dbReference>
<protein>
    <submittedName>
        <fullName evidence="1">Uncharacterized protein</fullName>
    </submittedName>
</protein>
<gene>
    <name evidence="1" type="ORF">IF1G_04567</name>
</gene>
<name>A0A545V6I2_9HYPO</name>
<keyword evidence="2" id="KW-1185">Reference proteome</keyword>